<dbReference type="Proteomes" id="UP000006062">
    <property type="component" value="Chromosome"/>
</dbReference>
<evidence type="ECO:0000313" key="5">
    <source>
        <dbReference type="Proteomes" id="UP000006062"/>
    </source>
</evidence>
<evidence type="ECO:0000313" key="4">
    <source>
        <dbReference type="EMBL" id="AFL73562.1"/>
    </source>
</evidence>
<evidence type="ECO:0000256" key="2">
    <source>
        <dbReference type="PIRSR" id="PIRSR640198-2"/>
    </source>
</evidence>
<feature type="active site" evidence="1">
    <location>
        <position position="276"/>
    </location>
</feature>
<keyword evidence="2" id="KW-0547">Nucleotide-binding</keyword>
<accession>I3Y994</accession>
<dbReference type="EMBL" id="CP003154">
    <property type="protein sequence ID" value="AFL73562.1"/>
    <property type="molecule type" value="Genomic_DNA"/>
</dbReference>
<protein>
    <recommendedName>
        <fullName evidence="3">Fido domain-containing protein</fullName>
    </recommendedName>
</protein>
<dbReference type="SUPFAM" id="SSF140931">
    <property type="entry name" value="Fic-like"/>
    <property type="match status" value="1"/>
</dbReference>
<dbReference type="PROSITE" id="PS51459">
    <property type="entry name" value="FIDO"/>
    <property type="match status" value="1"/>
</dbReference>
<feature type="binding site" evidence="2">
    <location>
        <begin position="280"/>
        <end position="287"/>
    </location>
    <ligand>
        <name>ATP</name>
        <dbReference type="ChEBI" id="CHEBI:30616"/>
    </ligand>
</feature>
<gene>
    <name evidence="4" type="ordered locus">Thivi_1573</name>
</gene>
<evidence type="ECO:0000259" key="3">
    <source>
        <dbReference type="PROSITE" id="PS51459"/>
    </source>
</evidence>
<dbReference type="InterPro" id="IPR003812">
    <property type="entry name" value="Fido"/>
</dbReference>
<keyword evidence="5" id="KW-1185">Reference proteome</keyword>
<organism evidence="4 5">
    <name type="scientific">Thiocystis violascens (strain ATCC 17096 / DSM 198 / 6111)</name>
    <name type="common">Chromatium violascens</name>
    <dbReference type="NCBI Taxonomy" id="765911"/>
    <lineage>
        <taxon>Bacteria</taxon>
        <taxon>Pseudomonadati</taxon>
        <taxon>Pseudomonadota</taxon>
        <taxon>Gammaproteobacteria</taxon>
        <taxon>Chromatiales</taxon>
        <taxon>Chromatiaceae</taxon>
        <taxon>Thiocystis</taxon>
    </lineage>
</organism>
<dbReference type="GO" id="GO:0005524">
    <property type="term" value="F:ATP binding"/>
    <property type="evidence" value="ECO:0007669"/>
    <property type="project" value="UniProtKB-KW"/>
</dbReference>
<dbReference type="PANTHER" id="PTHR13504">
    <property type="entry name" value="FIDO DOMAIN-CONTAINING PROTEIN DDB_G0283145"/>
    <property type="match status" value="1"/>
</dbReference>
<dbReference type="KEGG" id="tvi:Thivi_1573"/>
<evidence type="ECO:0000256" key="1">
    <source>
        <dbReference type="PIRSR" id="PIRSR640198-1"/>
    </source>
</evidence>
<dbReference type="eggNOG" id="COG3177">
    <property type="taxonomic scope" value="Bacteria"/>
</dbReference>
<dbReference type="AlphaFoldDB" id="I3Y994"/>
<dbReference type="InterPro" id="IPR036597">
    <property type="entry name" value="Fido-like_dom_sf"/>
</dbReference>
<feature type="binding site" evidence="2">
    <location>
        <begin position="221"/>
        <end position="231"/>
    </location>
    <ligand>
        <name>ATP</name>
        <dbReference type="ChEBI" id="CHEBI:30616"/>
    </ligand>
</feature>
<keyword evidence="2" id="KW-0067">ATP-binding</keyword>
<reference evidence="4 5" key="1">
    <citation type="submission" date="2012-06" db="EMBL/GenBank/DDBJ databases">
        <title>Complete sequence of Thiocystis violascens DSM 198.</title>
        <authorList>
            <consortium name="US DOE Joint Genome Institute"/>
            <person name="Lucas S."/>
            <person name="Han J."/>
            <person name="Lapidus A."/>
            <person name="Cheng J.-F."/>
            <person name="Goodwin L."/>
            <person name="Pitluck S."/>
            <person name="Peters L."/>
            <person name="Ovchinnikova G."/>
            <person name="Teshima H."/>
            <person name="Detter J.C."/>
            <person name="Han C."/>
            <person name="Tapia R."/>
            <person name="Land M."/>
            <person name="Hauser L."/>
            <person name="Kyrpides N."/>
            <person name="Ivanova N."/>
            <person name="Pagani I."/>
            <person name="Vogl K."/>
            <person name="Liu Z."/>
            <person name="Frigaard N.-U."/>
            <person name="Bryant D."/>
            <person name="Woyke T."/>
        </authorList>
    </citation>
    <scope>NUCLEOTIDE SEQUENCE [LARGE SCALE GENOMIC DNA]</scope>
    <source>
        <strain evidence="5">ATCC 17096 / DSM 198 / 6111</strain>
    </source>
</reference>
<dbReference type="Pfam" id="PF02661">
    <property type="entry name" value="Fic"/>
    <property type="match status" value="1"/>
</dbReference>
<feature type="domain" description="Fido" evidence="3">
    <location>
        <begin position="186"/>
        <end position="338"/>
    </location>
</feature>
<dbReference type="InterPro" id="IPR040198">
    <property type="entry name" value="Fido_containing"/>
</dbReference>
<dbReference type="Gene3D" id="1.10.3290.10">
    <property type="entry name" value="Fido-like domain"/>
    <property type="match status" value="1"/>
</dbReference>
<dbReference type="HOGENOM" id="CLU_038572_0_0_6"/>
<proteinExistence type="predicted"/>
<name>I3Y994_THIV6</name>
<sequence>MKIPMSPPNTEALLRSIVETGDSERLVKLFRNPSGPAPHGRYLHWDELRHRQPPPELGTEEWWLLVKTARRLLYKAVLIEDKAGQPFVFALADPILALLHRIDRDASGHILLAAPIANPETRDTYLVRSLIEEAINSSQLEGASTTRQVAKEMLRQGRRPRDKSERMIFNNFQAMRSISERLKEPLTPEAIFELHSILTRDTLDDPTAAGRLRRADERIDVVDHRDQRVLHVPPHADELPARLERLCDFANARDAEPFVPPIIRAILLHFALAYDHPFVDGNGRVARALFYWSALSQGYWLMEFVSISSILKQAPAQYARAYLFTETDESDVTYFLIHQLETIVAAMDGLHDYLRRKADEAMATEAMLQTSTRLRERLNHRQLALIRHALRHPNSVYTIEGHRQSHAVVYQTARSDLLQLAALGLVSQRKAGQAFVFEAPPDLTSRLEETESTLQQSDARFEMPANSSLKN</sequence>
<dbReference type="PANTHER" id="PTHR13504:SF38">
    <property type="entry name" value="FIDO DOMAIN-CONTAINING PROTEIN"/>
    <property type="match status" value="1"/>
</dbReference>
<dbReference type="STRING" id="765911.Thivi_1573"/>